<dbReference type="GO" id="GO:0043295">
    <property type="term" value="F:glutathione binding"/>
    <property type="evidence" value="ECO:0007669"/>
    <property type="project" value="TreeGrafter"/>
</dbReference>
<keyword evidence="8" id="KW-1185">Reference proteome</keyword>
<protein>
    <recommendedName>
        <fullName evidence="1">glutathione transferase</fullName>
        <ecNumber evidence="1">2.5.1.18</ecNumber>
    </recommendedName>
</protein>
<comment type="caution">
    <text evidence="7">The sequence shown here is derived from an EMBL/GenBank/DDBJ whole genome shotgun (WGS) entry which is preliminary data.</text>
</comment>
<dbReference type="GO" id="GO:0004364">
    <property type="term" value="F:glutathione transferase activity"/>
    <property type="evidence" value="ECO:0007669"/>
    <property type="project" value="UniProtKB-EC"/>
</dbReference>
<dbReference type="InterPro" id="IPR036249">
    <property type="entry name" value="Thioredoxin-like_sf"/>
</dbReference>
<dbReference type="GO" id="GO:0006749">
    <property type="term" value="P:glutathione metabolic process"/>
    <property type="evidence" value="ECO:0007669"/>
    <property type="project" value="TreeGrafter"/>
</dbReference>
<dbReference type="Proteomes" id="UP001221757">
    <property type="component" value="Unassembled WGS sequence"/>
</dbReference>
<dbReference type="Gene3D" id="3.40.30.10">
    <property type="entry name" value="Glutaredoxin"/>
    <property type="match status" value="1"/>
</dbReference>
<gene>
    <name evidence="7" type="ORF">B0H17DRAFT_1027124</name>
</gene>
<evidence type="ECO:0000313" key="8">
    <source>
        <dbReference type="Proteomes" id="UP001221757"/>
    </source>
</evidence>
<organism evidence="7 8">
    <name type="scientific">Mycena rosella</name>
    <name type="common">Pink bonnet</name>
    <name type="synonym">Agaricus rosellus</name>
    <dbReference type="NCBI Taxonomy" id="1033263"/>
    <lineage>
        <taxon>Eukaryota</taxon>
        <taxon>Fungi</taxon>
        <taxon>Dikarya</taxon>
        <taxon>Basidiomycota</taxon>
        <taxon>Agaricomycotina</taxon>
        <taxon>Agaricomycetes</taxon>
        <taxon>Agaricomycetidae</taxon>
        <taxon>Agaricales</taxon>
        <taxon>Marasmiineae</taxon>
        <taxon>Mycenaceae</taxon>
        <taxon>Mycena</taxon>
    </lineage>
</organism>
<evidence type="ECO:0000256" key="4">
    <source>
        <dbReference type="RuleBase" id="RU003494"/>
    </source>
</evidence>
<evidence type="ECO:0000256" key="3">
    <source>
        <dbReference type="ARBA" id="ARBA00047960"/>
    </source>
</evidence>
<keyword evidence="2" id="KW-0808">Transferase</keyword>
<dbReference type="SFLD" id="SFLDS00019">
    <property type="entry name" value="Glutathione_Transferase_(cytos"/>
    <property type="match status" value="1"/>
</dbReference>
<dbReference type="InterPro" id="IPR040079">
    <property type="entry name" value="Glutathione_S-Trfase"/>
</dbReference>
<dbReference type="GO" id="GO:0005737">
    <property type="term" value="C:cytoplasm"/>
    <property type="evidence" value="ECO:0007669"/>
    <property type="project" value="TreeGrafter"/>
</dbReference>
<comment type="similarity">
    <text evidence="4">Belongs to the GST superfamily.</text>
</comment>
<proteinExistence type="inferred from homology"/>
<dbReference type="PROSITE" id="PS50405">
    <property type="entry name" value="GST_CTER"/>
    <property type="match status" value="1"/>
</dbReference>
<dbReference type="InterPro" id="IPR036282">
    <property type="entry name" value="Glutathione-S-Trfase_C_sf"/>
</dbReference>
<dbReference type="InterPro" id="IPR004045">
    <property type="entry name" value="Glutathione_S-Trfase_N"/>
</dbReference>
<dbReference type="PANTHER" id="PTHR43900">
    <property type="entry name" value="GLUTATHIONE S-TRANSFERASE RHO"/>
    <property type="match status" value="1"/>
</dbReference>
<feature type="domain" description="GST N-terminal" evidence="5">
    <location>
        <begin position="2"/>
        <end position="83"/>
    </location>
</feature>
<name>A0AAD7H2K2_MYCRO</name>
<accession>A0AAD7H2K2</accession>
<dbReference type="Gene3D" id="1.20.1050.10">
    <property type="match status" value="1"/>
</dbReference>
<dbReference type="AlphaFoldDB" id="A0AAD7H2K2"/>
<evidence type="ECO:0000259" key="5">
    <source>
        <dbReference type="PROSITE" id="PS50404"/>
    </source>
</evidence>
<dbReference type="SUPFAM" id="SSF47616">
    <property type="entry name" value="GST C-terminal domain-like"/>
    <property type="match status" value="1"/>
</dbReference>
<dbReference type="EC" id="2.5.1.18" evidence="1"/>
<dbReference type="InterPro" id="IPR010987">
    <property type="entry name" value="Glutathione-S-Trfase_C-like"/>
</dbReference>
<evidence type="ECO:0000259" key="6">
    <source>
        <dbReference type="PROSITE" id="PS50405"/>
    </source>
</evidence>
<dbReference type="SUPFAM" id="SSF52833">
    <property type="entry name" value="Thioredoxin-like"/>
    <property type="match status" value="1"/>
</dbReference>
<dbReference type="PROSITE" id="PS50404">
    <property type="entry name" value="GST_NTER"/>
    <property type="match status" value="1"/>
</dbReference>
<evidence type="ECO:0000256" key="1">
    <source>
        <dbReference type="ARBA" id="ARBA00012452"/>
    </source>
</evidence>
<sequence>MVLRFYSVPWASGGCGLVALVLAEKKIPFELVAIDMAKNDHKTPEYLAKHPFGQVPMIEDNGFVLYEGRAICRYLEEKYPDQGTRLIPTGLQEKALFEQAASIEFADFFPPLVKIGTASVMQQRQGLPIDEAALAQGKSDFNAKLEVYEVILSKQKFLGGDKFTLADLFHLCYTPALIKAGVDVMADKGPNVTRWWNEIISRPAWIKLQAEGIKSVGV</sequence>
<dbReference type="InterPro" id="IPR004046">
    <property type="entry name" value="GST_C"/>
</dbReference>
<dbReference type="SFLD" id="SFLDG01154">
    <property type="entry name" value="Main.5:_Phi-like"/>
    <property type="match status" value="1"/>
</dbReference>
<comment type="catalytic activity">
    <reaction evidence="3">
        <text>RX + glutathione = an S-substituted glutathione + a halide anion + H(+)</text>
        <dbReference type="Rhea" id="RHEA:16437"/>
        <dbReference type="ChEBI" id="CHEBI:15378"/>
        <dbReference type="ChEBI" id="CHEBI:16042"/>
        <dbReference type="ChEBI" id="CHEBI:17792"/>
        <dbReference type="ChEBI" id="CHEBI:57925"/>
        <dbReference type="ChEBI" id="CHEBI:90779"/>
        <dbReference type="EC" id="2.5.1.18"/>
    </reaction>
</comment>
<evidence type="ECO:0000313" key="7">
    <source>
        <dbReference type="EMBL" id="KAJ7710488.1"/>
    </source>
</evidence>
<dbReference type="PROSITE" id="PS51257">
    <property type="entry name" value="PROKAR_LIPOPROTEIN"/>
    <property type="match status" value="1"/>
</dbReference>
<dbReference type="PANTHER" id="PTHR43900:SF3">
    <property type="entry name" value="GLUTATHIONE S-TRANSFERASE RHO"/>
    <property type="match status" value="1"/>
</dbReference>
<reference evidence="7" key="1">
    <citation type="submission" date="2023-03" db="EMBL/GenBank/DDBJ databases">
        <title>Massive genome expansion in bonnet fungi (Mycena s.s.) driven by repeated elements and novel gene families across ecological guilds.</title>
        <authorList>
            <consortium name="Lawrence Berkeley National Laboratory"/>
            <person name="Harder C.B."/>
            <person name="Miyauchi S."/>
            <person name="Viragh M."/>
            <person name="Kuo A."/>
            <person name="Thoen E."/>
            <person name="Andreopoulos B."/>
            <person name="Lu D."/>
            <person name="Skrede I."/>
            <person name="Drula E."/>
            <person name="Henrissat B."/>
            <person name="Morin E."/>
            <person name="Kohler A."/>
            <person name="Barry K."/>
            <person name="LaButti K."/>
            <person name="Morin E."/>
            <person name="Salamov A."/>
            <person name="Lipzen A."/>
            <person name="Mereny Z."/>
            <person name="Hegedus B."/>
            <person name="Baldrian P."/>
            <person name="Stursova M."/>
            <person name="Weitz H."/>
            <person name="Taylor A."/>
            <person name="Grigoriev I.V."/>
            <person name="Nagy L.G."/>
            <person name="Martin F."/>
            <person name="Kauserud H."/>
        </authorList>
    </citation>
    <scope>NUCLEOTIDE SEQUENCE</scope>
    <source>
        <strain evidence="7">CBHHK067</strain>
    </source>
</reference>
<dbReference type="EMBL" id="JARKIE010000001">
    <property type="protein sequence ID" value="KAJ7710488.1"/>
    <property type="molecule type" value="Genomic_DNA"/>
</dbReference>
<dbReference type="SFLD" id="SFLDG00358">
    <property type="entry name" value="Main_(cytGST)"/>
    <property type="match status" value="1"/>
</dbReference>
<evidence type="ECO:0000256" key="2">
    <source>
        <dbReference type="ARBA" id="ARBA00022679"/>
    </source>
</evidence>
<dbReference type="FunFam" id="3.40.30.10:FF:000016">
    <property type="entry name" value="Glutathione S-transferase F2"/>
    <property type="match status" value="1"/>
</dbReference>
<feature type="domain" description="GST C-terminal" evidence="6">
    <location>
        <begin position="90"/>
        <end position="218"/>
    </location>
</feature>
<dbReference type="Pfam" id="PF02798">
    <property type="entry name" value="GST_N"/>
    <property type="match status" value="1"/>
</dbReference>
<dbReference type="Pfam" id="PF00043">
    <property type="entry name" value="GST_C"/>
    <property type="match status" value="1"/>
</dbReference>